<feature type="transmembrane region" description="Helical" evidence="1">
    <location>
        <begin position="65"/>
        <end position="84"/>
    </location>
</feature>
<keyword evidence="1" id="KW-1133">Transmembrane helix</keyword>
<reference evidence="2 3" key="1">
    <citation type="submission" date="2016-11" db="EMBL/GenBank/DDBJ databases">
        <title>Complete genome sequence of Streptomyces niveus SCSIO 3406.</title>
        <authorList>
            <person name="Zhu Q."/>
            <person name="Cheng W."/>
            <person name="Song Y."/>
            <person name="Li Q."/>
            <person name="Ju J."/>
        </authorList>
    </citation>
    <scope>NUCLEOTIDE SEQUENCE [LARGE SCALE GENOMIC DNA]</scope>
    <source>
        <strain evidence="2 3">SCSIO 3406</strain>
    </source>
</reference>
<evidence type="ECO:0000313" key="2">
    <source>
        <dbReference type="EMBL" id="AQU65296.1"/>
    </source>
</evidence>
<dbReference type="RefSeq" id="WP_078073797.1">
    <property type="nucleotide sequence ID" value="NZ_CP018047.1"/>
</dbReference>
<dbReference type="EMBL" id="CP018047">
    <property type="protein sequence ID" value="AQU65296.1"/>
    <property type="molecule type" value="Genomic_DNA"/>
</dbReference>
<dbReference type="OrthoDB" id="4324440at2"/>
<feature type="transmembrane region" description="Helical" evidence="1">
    <location>
        <begin position="34"/>
        <end position="53"/>
    </location>
</feature>
<keyword evidence="1" id="KW-0812">Transmembrane</keyword>
<name>A0A1U9QLZ5_STRNV</name>
<protein>
    <submittedName>
        <fullName evidence="2">Uncharacterized protein</fullName>
    </submittedName>
</protein>
<organism evidence="2 3">
    <name type="scientific">Streptomyces niveus</name>
    <name type="common">Streptomyces spheroides</name>
    <dbReference type="NCBI Taxonomy" id="193462"/>
    <lineage>
        <taxon>Bacteria</taxon>
        <taxon>Bacillati</taxon>
        <taxon>Actinomycetota</taxon>
        <taxon>Actinomycetes</taxon>
        <taxon>Kitasatosporales</taxon>
        <taxon>Streptomycetaceae</taxon>
        <taxon>Streptomyces</taxon>
    </lineage>
</organism>
<dbReference type="KEGG" id="snw:BBN63_02550"/>
<gene>
    <name evidence="2" type="ORF">BBN63_02550</name>
</gene>
<proteinExistence type="predicted"/>
<keyword evidence="1" id="KW-0472">Membrane</keyword>
<keyword evidence="3" id="KW-1185">Reference proteome</keyword>
<accession>A0A1U9QLZ5</accession>
<evidence type="ECO:0000256" key="1">
    <source>
        <dbReference type="SAM" id="Phobius"/>
    </source>
</evidence>
<dbReference type="Proteomes" id="UP000189677">
    <property type="component" value="Chromosome"/>
</dbReference>
<feature type="transmembrane region" description="Helical" evidence="1">
    <location>
        <begin position="96"/>
        <end position="118"/>
    </location>
</feature>
<evidence type="ECO:0000313" key="3">
    <source>
        <dbReference type="Proteomes" id="UP000189677"/>
    </source>
</evidence>
<dbReference type="AlphaFoldDB" id="A0A1U9QLZ5"/>
<sequence>MSSHGVASDRSPGTAPPDGPAYSGLDRAIKALSWWWMASPLILLTPVTALAMGFSGVRAEFGMEFIWAALVGAVVAPVAGFVVAHMGHRRRARRRFTIMGAVSAVPILYFWVFAVLLAECPDGYHC</sequence>